<dbReference type="Gene3D" id="3.50.50.60">
    <property type="entry name" value="FAD/NAD(P)-binding domain"/>
    <property type="match status" value="1"/>
</dbReference>
<evidence type="ECO:0000313" key="5">
    <source>
        <dbReference type="Proteomes" id="UP001597045"/>
    </source>
</evidence>
<dbReference type="EMBL" id="JBHTIS010003328">
    <property type="protein sequence ID" value="MFD1051102.1"/>
    <property type="molecule type" value="Genomic_DNA"/>
</dbReference>
<dbReference type="Pfam" id="PF00890">
    <property type="entry name" value="FAD_binding_2"/>
    <property type="match status" value="1"/>
</dbReference>
<evidence type="ECO:0000259" key="3">
    <source>
        <dbReference type="Pfam" id="PF00890"/>
    </source>
</evidence>
<keyword evidence="2" id="KW-0560">Oxidoreductase</keyword>
<dbReference type="SUPFAM" id="SSF51905">
    <property type="entry name" value="FAD/NAD(P)-binding domain"/>
    <property type="match status" value="1"/>
</dbReference>
<protein>
    <submittedName>
        <fullName evidence="4">FAD-binding protein</fullName>
    </submittedName>
</protein>
<name>A0ABW3MLL9_9PSEU</name>
<dbReference type="Proteomes" id="UP001597045">
    <property type="component" value="Unassembled WGS sequence"/>
</dbReference>
<accession>A0ABW3MLL9</accession>
<evidence type="ECO:0000256" key="2">
    <source>
        <dbReference type="ARBA" id="ARBA00023002"/>
    </source>
</evidence>
<keyword evidence="1" id="KW-0285">Flavoprotein</keyword>
<feature type="non-terminal residue" evidence="4">
    <location>
        <position position="31"/>
    </location>
</feature>
<evidence type="ECO:0000256" key="1">
    <source>
        <dbReference type="ARBA" id="ARBA00022630"/>
    </source>
</evidence>
<comment type="caution">
    <text evidence="4">The sequence shown here is derived from an EMBL/GenBank/DDBJ whole genome shotgun (WGS) entry which is preliminary data.</text>
</comment>
<feature type="domain" description="FAD-dependent oxidoreductase 2 FAD-binding" evidence="3">
    <location>
        <begin position="4"/>
        <end position="30"/>
    </location>
</feature>
<dbReference type="InterPro" id="IPR036188">
    <property type="entry name" value="FAD/NAD-bd_sf"/>
</dbReference>
<dbReference type="InterPro" id="IPR003953">
    <property type="entry name" value="FAD-dep_OxRdtase_2_FAD-bd"/>
</dbReference>
<organism evidence="4 5">
    <name type="scientific">Kibdelosporangium lantanae</name>
    <dbReference type="NCBI Taxonomy" id="1497396"/>
    <lineage>
        <taxon>Bacteria</taxon>
        <taxon>Bacillati</taxon>
        <taxon>Actinomycetota</taxon>
        <taxon>Actinomycetes</taxon>
        <taxon>Pseudonocardiales</taxon>
        <taxon>Pseudonocardiaceae</taxon>
        <taxon>Kibdelosporangium</taxon>
    </lineage>
</organism>
<keyword evidence="5" id="KW-1185">Reference proteome</keyword>
<sequence length="31" mass="3061">MTKALIIGGGVAGMATAMALRHAGLDAAVYE</sequence>
<evidence type="ECO:0000313" key="4">
    <source>
        <dbReference type="EMBL" id="MFD1051102.1"/>
    </source>
</evidence>
<gene>
    <name evidence="4" type="ORF">ACFQ1S_39010</name>
</gene>
<proteinExistence type="predicted"/>
<reference evidence="5" key="1">
    <citation type="journal article" date="2019" name="Int. J. Syst. Evol. Microbiol.">
        <title>The Global Catalogue of Microorganisms (GCM) 10K type strain sequencing project: providing services to taxonomists for standard genome sequencing and annotation.</title>
        <authorList>
            <consortium name="The Broad Institute Genomics Platform"/>
            <consortium name="The Broad Institute Genome Sequencing Center for Infectious Disease"/>
            <person name="Wu L."/>
            <person name="Ma J."/>
        </authorList>
    </citation>
    <scope>NUCLEOTIDE SEQUENCE [LARGE SCALE GENOMIC DNA]</scope>
    <source>
        <strain evidence="5">JCM 31486</strain>
    </source>
</reference>